<gene>
    <name evidence="2" type="ORF">DH2020_003243</name>
</gene>
<dbReference type="Proteomes" id="UP001318860">
    <property type="component" value="Unassembled WGS sequence"/>
</dbReference>
<evidence type="ECO:0000313" key="3">
    <source>
        <dbReference type="Proteomes" id="UP001318860"/>
    </source>
</evidence>
<sequence>MDSILTLLTDDLLFKILSLLTDDSDRKSFRSTCTAFYRVDSLHRTHLRVLRPEFLPSLLSKLPRISSLDLSVCPRIDDNAVYLLLSSAAPIWTRRIKRLTLSRCSGLRFRGLETLVGNCVNLESVDVSYCSGFGDLEAAALSRAAELRELSLDKCANVSDVGLAKIAVGCPKLERLSLRWCFDITDIGVELLSKKCARLKQLDISYLKVSSESLRWISGMERLEILQMVGCGLVDDLGLHYIGKGCPSLEVLDISRCDKLSSSALGSVIKGHNSLLQLHASYCYSELPMTFVDQSKDLKNLKVLRIDGARVSDAMLKIISKNCRFLAEIGLGKCSVTDTGIMHLISGCVNLKVLNLTCCSELTDSAMLAVAESCHNLLCLKLECCNLLSERSLDYLGSHCILLEEIDLTDCSGINDKGLKYLSKCSELVSLKLGLCTSISDKGLSYVASNCFNIRELDLYRCAGIGDDGLASLSRGCKKLRKLILSYCGGVTDRGMECLSSLEELSDLELRGLPNITGAGLRKLAAGCRRLAELDLKLCENIDDSGFWALAYYSRNLQQINFSGTAISDVGLCMVMGNLTRLQDAKLVDLSNVSVNGFELGLRASCARLKKVKLLAFLRRRLSPEIIETLKARGCKIRWE</sequence>
<reference evidence="2 3" key="1">
    <citation type="journal article" date="2021" name="Comput. Struct. Biotechnol. J.">
        <title>De novo genome assembly of the potent medicinal plant Rehmannia glutinosa using nanopore technology.</title>
        <authorList>
            <person name="Ma L."/>
            <person name="Dong C."/>
            <person name="Song C."/>
            <person name="Wang X."/>
            <person name="Zheng X."/>
            <person name="Niu Y."/>
            <person name="Chen S."/>
            <person name="Feng W."/>
        </authorList>
    </citation>
    <scope>NUCLEOTIDE SEQUENCE [LARGE SCALE GENOMIC DNA]</scope>
    <source>
        <strain evidence="2">DH-2019</strain>
    </source>
</reference>
<dbReference type="InterPro" id="IPR006553">
    <property type="entry name" value="Leu-rich_rpt_Cys-con_subtyp"/>
</dbReference>
<dbReference type="EMBL" id="JABTTQ020000003">
    <property type="protein sequence ID" value="KAK6159862.1"/>
    <property type="molecule type" value="Genomic_DNA"/>
</dbReference>
<protein>
    <recommendedName>
        <fullName evidence="1">F-box/LRR-repeat protein 15-like leucin rich repeat domain-containing protein</fullName>
    </recommendedName>
</protein>
<organism evidence="2 3">
    <name type="scientific">Rehmannia glutinosa</name>
    <name type="common">Chinese foxglove</name>
    <dbReference type="NCBI Taxonomy" id="99300"/>
    <lineage>
        <taxon>Eukaryota</taxon>
        <taxon>Viridiplantae</taxon>
        <taxon>Streptophyta</taxon>
        <taxon>Embryophyta</taxon>
        <taxon>Tracheophyta</taxon>
        <taxon>Spermatophyta</taxon>
        <taxon>Magnoliopsida</taxon>
        <taxon>eudicotyledons</taxon>
        <taxon>Gunneridae</taxon>
        <taxon>Pentapetalae</taxon>
        <taxon>asterids</taxon>
        <taxon>lamiids</taxon>
        <taxon>Lamiales</taxon>
        <taxon>Orobanchaceae</taxon>
        <taxon>Rehmannieae</taxon>
        <taxon>Rehmannia</taxon>
    </lineage>
</organism>
<feature type="domain" description="F-box/LRR-repeat protein 15-like leucin rich repeat" evidence="1">
    <location>
        <begin position="310"/>
        <end position="473"/>
    </location>
</feature>
<comment type="caution">
    <text evidence="2">The sequence shown here is derived from an EMBL/GenBank/DDBJ whole genome shotgun (WGS) entry which is preliminary data.</text>
</comment>
<dbReference type="PANTHER" id="PTHR13318">
    <property type="entry name" value="PARTNER OF PAIRED, ISOFORM B-RELATED"/>
    <property type="match status" value="1"/>
</dbReference>
<dbReference type="InterPro" id="IPR057207">
    <property type="entry name" value="FBXL15_LRR"/>
</dbReference>
<evidence type="ECO:0000313" key="2">
    <source>
        <dbReference type="EMBL" id="KAK6159862.1"/>
    </source>
</evidence>
<dbReference type="InterPro" id="IPR032675">
    <property type="entry name" value="LRR_dom_sf"/>
</dbReference>
<accession>A0ABR0XL35</accession>
<keyword evidence="3" id="KW-1185">Reference proteome</keyword>
<feature type="domain" description="F-box/LRR-repeat protein 15-like leucin rich repeat" evidence="1">
    <location>
        <begin position="116"/>
        <end position="265"/>
    </location>
</feature>
<feature type="domain" description="F-box/LRR-repeat protein 15-like leucin rich repeat" evidence="1">
    <location>
        <begin position="476"/>
        <end position="551"/>
    </location>
</feature>
<proteinExistence type="predicted"/>
<dbReference type="Pfam" id="PF25372">
    <property type="entry name" value="DUF7885"/>
    <property type="match status" value="3"/>
</dbReference>
<dbReference type="SMART" id="SM00367">
    <property type="entry name" value="LRR_CC"/>
    <property type="match status" value="16"/>
</dbReference>
<dbReference type="SUPFAM" id="SSF52047">
    <property type="entry name" value="RNI-like"/>
    <property type="match status" value="2"/>
</dbReference>
<name>A0ABR0XL35_REHGL</name>
<evidence type="ECO:0000259" key="1">
    <source>
        <dbReference type="Pfam" id="PF25372"/>
    </source>
</evidence>
<dbReference type="Gene3D" id="3.80.10.10">
    <property type="entry name" value="Ribonuclease Inhibitor"/>
    <property type="match status" value="4"/>
</dbReference>
<dbReference type="PANTHER" id="PTHR13318:SF272">
    <property type="entry name" value="OS12G0552700 PROTEIN"/>
    <property type="match status" value="1"/>
</dbReference>